<keyword evidence="3" id="KW-1185">Reference proteome</keyword>
<dbReference type="AlphaFoldDB" id="A0AAV4LJL9"/>
<evidence type="ECO:0000313" key="2">
    <source>
        <dbReference type="EMBL" id="GIM47946.1"/>
    </source>
</evidence>
<comment type="caution">
    <text evidence="2">The sequence shown here is derived from an EMBL/GenBank/DDBJ whole genome shotgun (WGS) entry which is preliminary data.</text>
</comment>
<keyword evidence="1" id="KW-0175">Coiled coil</keyword>
<gene>
    <name evidence="2" type="primary">yocC</name>
    <name evidence="2" type="ORF">DNHGIG_34950</name>
</gene>
<sequence>MNLSHRFAKMLFPKLVLELDRLRQKNKELSVEHAEMESQYEVLQNSLKGIYKALQKFQLLAIEQVNNGELAMVLRHDISPSDLQILVYDLDFLEPFAFMELTYDRELRIIHINRMETSESNQSYGSLAMKGLFKIAESLWIRKIEGEITPVDGDHLDRLKSFYEKHQFHVRLSNEKKYAKIVWKRAQS</sequence>
<evidence type="ECO:0000256" key="1">
    <source>
        <dbReference type="SAM" id="Coils"/>
    </source>
</evidence>
<dbReference type="EMBL" id="BOQE01000001">
    <property type="protein sequence ID" value="GIM47946.1"/>
    <property type="molecule type" value="Genomic_DNA"/>
</dbReference>
<evidence type="ECO:0008006" key="4">
    <source>
        <dbReference type="Google" id="ProtNLM"/>
    </source>
</evidence>
<name>A0AAV4LJL9_9BACL</name>
<evidence type="ECO:0000313" key="3">
    <source>
        <dbReference type="Proteomes" id="UP001057291"/>
    </source>
</evidence>
<proteinExistence type="predicted"/>
<protein>
    <recommendedName>
        <fullName evidence="4">GNAT family N-acetyltransferase</fullName>
    </recommendedName>
</protein>
<feature type="coiled-coil region" evidence="1">
    <location>
        <begin position="19"/>
        <end position="46"/>
    </location>
</feature>
<reference evidence="2" key="1">
    <citation type="journal article" date="2023" name="Int. J. Syst. Evol. Microbiol.">
        <title>Collibacillus ludicampi gen. nov., sp. nov., a new soil bacterium of the family Alicyclobacillaceae.</title>
        <authorList>
            <person name="Jojima T."/>
            <person name="Ioku Y."/>
            <person name="Fukuta Y."/>
            <person name="Shirasaka N."/>
            <person name="Matsumura Y."/>
            <person name="Mori M."/>
        </authorList>
    </citation>
    <scope>NUCLEOTIDE SEQUENCE</scope>
    <source>
        <strain evidence="2">TP075</strain>
    </source>
</reference>
<accession>A0AAV4LJL9</accession>
<organism evidence="2 3">
    <name type="scientific">Collibacillus ludicampi</name>
    <dbReference type="NCBI Taxonomy" id="2771369"/>
    <lineage>
        <taxon>Bacteria</taxon>
        <taxon>Bacillati</taxon>
        <taxon>Bacillota</taxon>
        <taxon>Bacilli</taxon>
        <taxon>Bacillales</taxon>
        <taxon>Alicyclobacillaceae</taxon>
        <taxon>Collibacillus</taxon>
    </lineage>
</organism>
<dbReference type="Proteomes" id="UP001057291">
    <property type="component" value="Unassembled WGS sequence"/>
</dbReference>